<dbReference type="RefSeq" id="WP_011796002.1">
    <property type="nucleotide sequence ID" value="NZ_CP023687.1"/>
</dbReference>
<dbReference type="Proteomes" id="UP001242732">
    <property type="component" value="Chromosome"/>
</dbReference>
<keyword evidence="1" id="KW-1133">Transmembrane helix</keyword>
<gene>
    <name evidence="2" type="ORF">QRO08_12700</name>
</gene>
<name>A0ABY9AID7_PARCI</name>
<keyword evidence="1" id="KW-0472">Membrane</keyword>
<evidence type="ECO:0000313" key="3">
    <source>
        <dbReference type="Proteomes" id="UP001242732"/>
    </source>
</evidence>
<evidence type="ECO:0000256" key="1">
    <source>
        <dbReference type="SAM" id="Phobius"/>
    </source>
</evidence>
<evidence type="ECO:0008006" key="4">
    <source>
        <dbReference type="Google" id="ProtNLM"/>
    </source>
</evidence>
<feature type="transmembrane region" description="Helical" evidence="1">
    <location>
        <begin position="50"/>
        <end position="71"/>
    </location>
</feature>
<accession>A0ABY9AID7</accession>
<sequence>MHFAEIFGAALGLAGTVLLALRGRWAGWGFVAYLGSNLSWLVFSHGFAHWAMFVQYLGFTLTSLLGIWTWIVHPFLRREETAEERTAARSRRAAAYIDHALWEDSRVLDQRTDKPRDVVVVSRAALHAIYVQGEEQGRALERDQRSGGAA</sequence>
<keyword evidence="1" id="KW-0812">Transmembrane</keyword>
<keyword evidence="3" id="KW-1185">Reference proteome</keyword>
<reference evidence="2 3" key="1">
    <citation type="submission" date="2023-06" db="EMBL/GenBank/DDBJ databases">
        <authorList>
            <person name="Ham H."/>
            <person name="Park D.S."/>
        </authorList>
    </citation>
    <scope>NUCLEOTIDE SEQUENCE [LARGE SCALE GENOMIC DNA]</scope>
    <source>
        <strain evidence="2 3">KACC 17005</strain>
    </source>
</reference>
<proteinExistence type="predicted"/>
<protein>
    <recommendedName>
        <fullName evidence="4">Nicotinamide riboside transporter PnuC</fullName>
    </recommendedName>
</protein>
<evidence type="ECO:0000313" key="2">
    <source>
        <dbReference type="EMBL" id="WIY46721.1"/>
    </source>
</evidence>
<dbReference type="EMBL" id="CP127363">
    <property type="protein sequence ID" value="WIY46721.1"/>
    <property type="molecule type" value="Genomic_DNA"/>
</dbReference>
<organism evidence="2 3">
    <name type="scientific">Paracidovorax citrulli</name>
    <name type="common">Acidovorax citrulli</name>
    <dbReference type="NCBI Taxonomy" id="80869"/>
    <lineage>
        <taxon>Bacteria</taxon>
        <taxon>Pseudomonadati</taxon>
        <taxon>Pseudomonadota</taxon>
        <taxon>Betaproteobacteria</taxon>
        <taxon>Burkholderiales</taxon>
        <taxon>Comamonadaceae</taxon>
        <taxon>Paracidovorax</taxon>
    </lineage>
</organism>